<reference evidence="8" key="1">
    <citation type="submission" date="2022-11" db="EMBL/GenBank/DDBJ databases">
        <title>Biodiversity and phylogenetic relationships of bacteria.</title>
        <authorList>
            <person name="Machado R.A.R."/>
            <person name="Bhat A."/>
            <person name="Loulou A."/>
            <person name="Kallel S."/>
        </authorList>
    </citation>
    <scope>NUCLEOTIDE SEQUENCE</scope>
    <source>
        <strain evidence="8">A-IN1</strain>
    </source>
</reference>
<feature type="domain" description="RDD" evidence="7">
    <location>
        <begin position="11"/>
        <end position="157"/>
    </location>
</feature>
<name>A0A9X3DSS3_9GAMM</name>
<comment type="subcellular location">
    <subcellularLocation>
        <location evidence="1">Cell membrane</location>
        <topology evidence="1">Multi-pass membrane protein</topology>
    </subcellularLocation>
</comment>
<comment type="caution">
    <text evidence="8">The sequence shown here is derived from an EMBL/GenBank/DDBJ whole genome shotgun (WGS) entry which is preliminary data.</text>
</comment>
<dbReference type="InterPro" id="IPR051791">
    <property type="entry name" value="Pra-immunoreactive"/>
</dbReference>
<feature type="transmembrane region" description="Helical" evidence="6">
    <location>
        <begin position="179"/>
        <end position="198"/>
    </location>
</feature>
<evidence type="ECO:0000256" key="2">
    <source>
        <dbReference type="ARBA" id="ARBA00022475"/>
    </source>
</evidence>
<evidence type="ECO:0000313" key="9">
    <source>
        <dbReference type="Proteomes" id="UP001146019"/>
    </source>
</evidence>
<evidence type="ECO:0000256" key="3">
    <source>
        <dbReference type="ARBA" id="ARBA00022692"/>
    </source>
</evidence>
<evidence type="ECO:0000256" key="6">
    <source>
        <dbReference type="SAM" id="Phobius"/>
    </source>
</evidence>
<protein>
    <submittedName>
        <fullName evidence="8">RDD family protein</fullName>
    </submittedName>
</protein>
<sequence>MKEIPNQTKTVAPIFPRLFAFIIDCLIVSVACLVVGKILYPYFENSAFIFQCIGTLLCLFYFAAFNSTIGEGKTIGKILCKIRVKDFTGSSISPIHSLIRSSIFIIPFCFIGYLQNISNQTFILSLIIFLFQSIVFACFYLAIFNGNSQQSLHDLLTHTQILRNTQTNMSHQPIWKAHYYILSLITVIILSINIWHYIQNQYLSTSDFSLISEDIKNVQIENHYTAIGEAESANQVLILTVSQPTYLYHTDTAKTLIQTLQQDSNILTQYKINQVQFNFSYQFGLAKLSKATIYDYKRMATTAQLTHIGENTSVKIGF</sequence>
<feature type="transmembrane region" description="Helical" evidence="6">
    <location>
        <begin position="98"/>
        <end position="116"/>
    </location>
</feature>
<evidence type="ECO:0000313" key="8">
    <source>
        <dbReference type="EMBL" id="MCX5466466.1"/>
    </source>
</evidence>
<dbReference type="Proteomes" id="UP001146019">
    <property type="component" value="Unassembled WGS sequence"/>
</dbReference>
<dbReference type="RefSeq" id="WP_266128993.1">
    <property type="nucleotide sequence ID" value="NZ_JAPKMY010000001.1"/>
</dbReference>
<keyword evidence="2" id="KW-1003">Cell membrane</keyword>
<evidence type="ECO:0000259" key="7">
    <source>
        <dbReference type="Pfam" id="PF06271"/>
    </source>
</evidence>
<evidence type="ECO:0000256" key="1">
    <source>
        <dbReference type="ARBA" id="ARBA00004651"/>
    </source>
</evidence>
<gene>
    <name evidence="8" type="ORF">OSH00_01770</name>
</gene>
<organism evidence="8 9">
    <name type="scientific">Acinetobacter nematophilus</name>
    <dbReference type="NCBI Taxonomy" id="2994642"/>
    <lineage>
        <taxon>Bacteria</taxon>
        <taxon>Pseudomonadati</taxon>
        <taxon>Pseudomonadota</taxon>
        <taxon>Gammaproteobacteria</taxon>
        <taxon>Moraxellales</taxon>
        <taxon>Moraxellaceae</taxon>
        <taxon>Acinetobacter</taxon>
    </lineage>
</organism>
<accession>A0A9X3DSS3</accession>
<dbReference type="AlphaFoldDB" id="A0A9X3DSS3"/>
<proteinExistence type="predicted"/>
<keyword evidence="5 6" id="KW-0472">Membrane</keyword>
<evidence type="ECO:0000256" key="5">
    <source>
        <dbReference type="ARBA" id="ARBA00023136"/>
    </source>
</evidence>
<feature type="transmembrane region" description="Helical" evidence="6">
    <location>
        <begin position="122"/>
        <end position="143"/>
    </location>
</feature>
<keyword evidence="3 6" id="KW-0812">Transmembrane</keyword>
<feature type="transmembrane region" description="Helical" evidence="6">
    <location>
        <begin position="46"/>
        <end position="65"/>
    </location>
</feature>
<dbReference type="PANTHER" id="PTHR36115:SF6">
    <property type="entry name" value="PROLINE-RICH ANTIGEN HOMOLOG"/>
    <property type="match status" value="1"/>
</dbReference>
<keyword evidence="9" id="KW-1185">Reference proteome</keyword>
<dbReference type="PANTHER" id="PTHR36115">
    <property type="entry name" value="PROLINE-RICH ANTIGEN HOMOLOG-RELATED"/>
    <property type="match status" value="1"/>
</dbReference>
<feature type="transmembrane region" description="Helical" evidence="6">
    <location>
        <begin position="18"/>
        <end position="40"/>
    </location>
</feature>
<dbReference type="Pfam" id="PF06271">
    <property type="entry name" value="RDD"/>
    <property type="match status" value="1"/>
</dbReference>
<keyword evidence="4 6" id="KW-1133">Transmembrane helix</keyword>
<dbReference type="EMBL" id="JAPKMY010000001">
    <property type="protein sequence ID" value="MCX5466466.1"/>
    <property type="molecule type" value="Genomic_DNA"/>
</dbReference>
<dbReference type="InterPro" id="IPR010432">
    <property type="entry name" value="RDD"/>
</dbReference>
<evidence type="ECO:0000256" key="4">
    <source>
        <dbReference type="ARBA" id="ARBA00022989"/>
    </source>
</evidence>
<dbReference type="GO" id="GO:0005886">
    <property type="term" value="C:plasma membrane"/>
    <property type="evidence" value="ECO:0007669"/>
    <property type="project" value="UniProtKB-SubCell"/>
</dbReference>